<dbReference type="Proteomes" id="UP000186406">
    <property type="component" value="Unassembled WGS sequence"/>
</dbReference>
<dbReference type="Gene3D" id="3.30.565.40">
    <property type="entry name" value="Fervidobacterium nodosum Rt17-B1 like"/>
    <property type="match status" value="1"/>
</dbReference>
<dbReference type="RefSeq" id="WP_073625362.1">
    <property type="nucleotide sequence ID" value="NZ_FRXO01000001.1"/>
</dbReference>
<keyword evidence="1" id="KW-0732">Signal</keyword>
<feature type="chain" id="PRO_5009929951" evidence="1">
    <location>
        <begin position="32"/>
        <end position="282"/>
    </location>
</feature>
<name>A0A1M7Z5K8_9HYPH</name>
<evidence type="ECO:0000313" key="3">
    <source>
        <dbReference type="Proteomes" id="UP000186406"/>
    </source>
</evidence>
<dbReference type="EMBL" id="FRXO01000001">
    <property type="protein sequence ID" value="SHO60223.1"/>
    <property type="molecule type" value="Genomic_DNA"/>
</dbReference>
<evidence type="ECO:0000256" key="1">
    <source>
        <dbReference type="SAM" id="SignalP"/>
    </source>
</evidence>
<dbReference type="AlphaFoldDB" id="A0A1M7Z5K8"/>
<feature type="signal peptide" evidence="1">
    <location>
        <begin position="1"/>
        <end position="31"/>
    </location>
</feature>
<sequence length="282" mass="28580">MSVQSGCFHRSRLAGLAAAAALLLLPGAASAADGVALDGPEELAAQLSAFPRIADADASGLTSDGVAKINAALAKADARVEAAASECRDQAKESGSLDQDGGGWQRTVDVTWNGPGFLSYLVNDSYYCGGAYPSQESFPLVFDFATGAPVNWARYLPASLTGKATLESASDGTRLGVVSSSMLVKLYLAGYVDAANAVATGSDSPALDAESVKECEDVITDSLQGQSFVIWPQANPVGLAVMPLGLPHAIAACGVAVVISPSKLKSLGAKPAFLDALAGGAE</sequence>
<evidence type="ECO:0000313" key="2">
    <source>
        <dbReference type="EMBL" id="SHO60223.1"/>
    </source>
</evidence>
<organism evidence="2 3">
    <name type="scientific">Pseudoxanthobacter soli DSM 19599</name>
    <dbReference type="NCBI Taxonomy" id="1123029"/>
    <lineage>
        <taxon>Bacteria</taxon>
        <taxon>Pseudomonadati</taxon>
        <taxon>Pseudomonadota</taxon>
        <taxon>Alphaproteobacteria</taxon>
        <taxon>Hyphomicrobiales</taxon>
        <taxon>Segnochrobactraceae</taxon>
        <taxon>Pseudoxanthobacter</taxon>
    </lineage>
</organism>
<gene>
    <name evidence="2" type="ORF">SAMN02745172_00220</name>
</gene>
<proteinExistence type="predicted"/>
<keyword evidence="3" id="KW-1185">Reference proteome</keyword>
<accession>A0A1M7Z5K8</accession>
<reference evidence="2 3" key="1">
    <citation type="submission" date="2016-12" db="EMBL/GenBank/DDBJ databases">
        <authorList>
            <person name="Song W.-J."/>
            <person name="Kurnit D.M."/>
        </authorList>
    </citation>
    <scope>NUCLEOTIDE SEQUENCE [LARGE SCALE GENOMIC DNA]</scope>
    <source>
        <strain evidence="2 3">DSM 19599</strain>
    </source>
</reference>
<protein>
    <submittedName>
        <fullName evidence="2">Uncharacterized protein</fullName>
    </submittedName>
</protein>
<dbReference type="OrthoDB" id="7201222at2"/>